<dbReference type="EMBL" id="JANAVB010010198">
    <property type="protein sequence ID" value="KAJ6839178.1"/>
    <property type="molecule type" value="Genomic_DNA"/>
</dbReference>
<proteinExistence type="predicted"/>
<reference evidence="2" key="1">
    <citation type="journal article" date="2023" name="GigaByte">
        <title>Genome assembly of the bearded iris, Iris pallida Lam.</title>
        <authorList>
            <person name="Bruccoleri R.E."/>
            <person name="Oakeley E.J."/>
            <person name="Faust A.M.E."/>
            <person name="Altorfer M."/>
            <person name="Dessus-Babus S."/>
            <person name="Burckhardt D."/>
            <person name="Oertli M."/>
            <person name="Naumann U."/>
            <person name="Petersen F."/>
            <person name="Wong J."/>
        </authorList>
    </citation>
    <scope>NUCLEOTIDE SEQUENCE</scope>
    <source>
        <strain evidence="2">GSM-AAB239-AS_SAM_17_03QT</strain>
    </source>
</reference>
<keyword evidence="3" id="KW-1185">Reference proteome</keyword>
<evidence type="ECO:0000313" key="2">
    <source>
        <dbReference type="EMBL" id="KAJ6839178.1"/>
    </source>
</evidence>
<organism evidence="2 3">
    <name type="scientific">Iris pallida</name>
    <name type="common">Sweet iris</name>
    <dbReference type="NCBI Taxonomy" id="29817"/>
    <lineage>
        <taxon>Eukaryota</taxon>
        <taxon>Viridiplantae</taxon>
        <taxon>Streptophyta</taxon>
        <taxon>Embryophyta</taxon>
        <taxon>Tracheophyta</taxon>
        <taxon>Spermatophyta</taxon>
        <taxon>Magnoliopsida</taxon>
        <taxon>Liliopsida</taxon>
        <taxon>Asparagales</taxon>
        <taxon>Iridaceae</taxon>
        <taxon>Iridoideae</taxon>
        <taxon>Irideae</taxon>
        <taxon>Iris</taxon>
    </lineage>
</organism>
<reference evidence="2" key="2">
    <citation type="submission" date="2023-04" db="EMBL/GenBank/DDBJ databases">
        <authorList>
            <person name="Bruccoleri R.E."/>
            <person name="Oakeley E.J."/>
            <person name="Faust A.-M."/>
            <person name="Dessus-Babus S."/>
            <person name="Altorfer M."/>
            <person name="Burckhardt D."/>
            <person name="Oertli M."/>
            <person name="Naumann U."/>
            <person name="Petersen F."/>
            <person name="Wong J."/>
        </authorList>
    </citation>
    <scope>NUCLEOTIDE SEQUENCE</scope>
    <source>
        <strain evidence="2">GSM-AAB239-AS_SAM_17_03QT</strain>
        <tissue evidence="2">Leaf</tissue>
    </source>
</reference>
<feature type="region of interest" description="Disordered" evidence="1">
    <location>
        <begin position="1"/>
        <end position="27"/>
    </location>
</feature>
<protein>
    <submittedName>
        <fullName evidence="2">Pollen-specific leucine-rich repeat extensin-like protein 3</fullName>
    </submittedName>
</protein>
<gene>
    <name evidence="2" type="ORF">M6B38_315850</name>
</gene>
<dbReference type="AlphaFoldDB" id="A0AAX6HER9"/>
<evidence type="ECO:0000256" key="1">
    <source>
        <dbReference type="SAM" id="MobiDB-lite"/>
    </source>
</evidence>
<comment type="caution">
    <text evidence="2">The sequence shown here is derived from an EMBL/GenBank/DDBJ whole genome shotgun (WGS) entry which is preliminary data.</text>
</comment>
<name>A0AAX6HER9_IRIPA</name>
<evidence type="ECO:0000313" key="3">
    <source>
        <dbReference type="Proteomes" id="UP001140949"/>
    </source>
</evidence>
<dbReference type="Proteomes" id="UP001140949">
    <property type="component" value="Unassembled WGS sequence"/>
</dbReference>
<accession>A0AAX6HER9</accession>
<sequence>MLRRVLSRGHAPPCAGGRAPPSSIRQRYGCQYPGQPLPRRNFLRRACAQGFASDFLRLGRLPIKHPIA</sequence>